<accession>A0AAD8TPL9</accession>
<dbReference type="Proteomes" id="UP001231189">
    <property type="component" value="Unassembled WGS sequence"/>
</dbReference>
<dbReference type="AlphaFoldDB" id="A0AAD8TPL9"/>
<feature type="compositionally biased region" description="Basic and acidic residues" evidence="1">
    <location>
        <begin position="10"/>
        <end position="23"/>
    </location>
</feature>
<evidence type="ECO:0000256" key="1">
    <source>
        <dbReference type="SAM" id="MobiDB-lite"/>
    </source>
</evidence>
<feature type="region of interest" description="Disordered" evidence="1">
    <location>
        <begin position="6"/>
        <end position="26"/>
    </location>
</feature>
<evidence type="ECO:0000313" key="3">
    <source>
        <dbReference type="Proteomes" id="UP001231189"/>
    </source>
</evidence>
<sequence length="260" mass="29064">MLLYIAPSGESRESSLRGNDQEGKSLSGEASRRCLRWLAVLDIFGSFARVTLPASHARKLLVYTQQPVAQGKEGFRELFEGKSLSGEASRRCLRWLAVLDIFGSFARVTLPASHARKLLVYTQQPVAQGKEGFRELFEGKSLSGEASRRCLRWLAVLDIFGSFARVTLPASHARKLLVYTQQPVAQGKEGFRELFEGKSLSGEASRRCLRWLAVLDIFGSFARVTLPASPARKLLVYIPNNQYLRVIKEGFRELLEGKSI</sequence>
<dbReference type="EMBL" id="JAUUTY010000002">
    <property type="protein sequence ID" value="KAK1685418.1"/>
    <property type="molecule type" value="Genomic_DNA"/>
</dbReference>
<organism evidence="2 3">
    <name type="scientific">Lolium multiflorum</name>
    <name type="common">Italian ryegrass</name>
    <name type="synonym">Lolium perenne subsp. multiflorum</name>
    <dbReference type="NCBI Taxonomy" id="4521"/>
    <lineage>
        <taxon>Eukaryota</taxon>
        <taxon>Viridiplantae</taxon>
        <taxon>Streptophyta</taxon>
        <taxon>Embryophyta</taxon>
        <taxon>Tracheophyta</taxon>
        <taxon>Spermatophyta</taxon>
        <taxon>Magnoliopsida</taxon>
        <taxon>Liliopsida</taxon>
        <taxon>Poales</taxon>
        <taxon>Poaceae</taxon>
        <taxon>BOP clade</taxon>
        <taxon>Pooideae</taxon>
        <taxon>Poodae</taxon>
        <taxon>Poeae</taxon>
        <taxon>Poeae Chloroplast Group 2 (Poeae type)</taxon>
        <taxon>Loliodinae</taxon>
        <taxon>Loliinae</taxon>
        <taxon>Lolium</taxon>
    </lineage>
</organism>
<gene>
    <name evidence="2" type="ORF">QYE76_046266</name>
</gene>
<keyword evidence="3" id="KW-1185">Reference proteome</keyword>
<name>A0AAD8TPL9_LOLMU</name>
<proteinExistence type="predicted"/>
<evidence type="ECO:0000313" key="2">
    <source>
        <dbReference type="EMBL" id="KAK1685418.1"/>
    </source>
</evidence>
<comment type="caution">
    <text evidence="2">The sequence shown here is derived from an EMBL/GenBank/DDBJ whole genome shotgun (WGS) entry which is preliminary data.</text>
</comment>
<reference evidence="2" key="1">
    <citation type="submission" date="2023-07" db="EMBL/GenBank/DDBJ databases">
        <title>A chromosome-level genome assembly of Lolium multiflorum.</title>
        <authorList>
            <person name="Chen Y."/>
            <person name="Copetti D."/>
            <person name="Kolliker R."/>
            <person name="Studer B."/>
        </authorList>
    </citation>
    <scope>NUCLEOTIDE SEQUENCE</scope>
    <source>
        <strain evidence="2">02402/16</strain>
        <tissue evidence="2">Leaf</tissue>
    </source>
</reference>
<protein>
    <submittedName>
        <fullName evidence="2">Uncharacterized protein</fullName>
    </submittedName>
</protein>